<dbReference type="InterPro" id="IPR025563">
    <property type="entry name" value="DUF4286"/>
</dbReference>
<proteinExistence type="predicted"/>
<evidence type="ECO:0000313" key="1">
    <source>
        <dbReference type="EMBL" id="RUQ85261.1"/>
    </source>
</evidence>
<gene>
    <name evidence="1" type="ORF">EKM59_06925</name>
</gene>
<name>A0A433JIQ9_9GAMM</name>
<reference evidence="1 2" key="1">
    <citation type="submission" date="2018-12" db="EMBL/GenBank/DDBJ databases">
        <title>Legionella sp,whole genome shotgun sequence.</title>
        <authorList>
            <person name="Wu H."/>
        </authorList>
    </citation>
    <scope>NUCLEOTIDE SEQUENCE [LARGE SCALE GENOMIC DNA]</scope>
    <source>
        <strain evidence="2">km714</strain>
    </source>
</reference>
<keyword evidence="2" id="KW-1185">Reference proteome</keyword>
<dbReference type="Proteomes" id="UP000288012">
    <property type="component" value="Unassembled WGS sequence"/>
</dbReference>
<dbReference type="EMBL" id="RZGR01000018">
    <property type="protein sequence ID" value="RUQ85261.1"/>
    <property type="molecule type" value="Genomic_DNA"/>
</dbReference>
<evidence type="ECO:0000313" key="2">
    <source>
        <dbReference type="Proteomes" id="UP000288012"/>
    </source>
</evidence>
<accession>A0A433JIQ9</accession>
<sequence length="109" mass="13020">MINQDNIIYEVNVCTHADIADEYYSWLREHTQQMLSFSGFKEVSILKEIKSDVKNLHYFTVHYYVESLHALEQYLSQHAEYMRAQALEKFSGQFTVSRRVFAVVYENRQ</sequence>
<comment type="caution">
    <text evidence="1">The sequence shown here is derived from an EMBL/GenBank/DDBJ whole genome shotgun (WGS) entry which is preliminary data.</text>
</comment>
<dbReference type="RefSeq" id="WP_127032658.1">
    <property type="nucleotide sequence ID" value="NZ_RZGR01000018.1"/>
</dbReference>
<protein>
    <submittedName>
        <fullName evidence="1">DUF4286 family protein</fullName>
    </submittedName>
</protein>
<dbReference type="OrthoDB" id="34442at2"/>
<dbReference type="AlphaFoldDB" id="A0A433JIQ9"/>
<organism evidence="1 2">
    <name type="scientific">Legionella septentrionalis</name>
    <dbReference type="NCBI Taxonomy" id="2498109"/>
    <lineage>
        <taxon>Bacteria</taxon>
        <taxon>Pseudomonadati</taxon>
        <taxon>Pseudomonadota</taxon>
        <taxon>Gammaproteobacteria</taxon>
        <taxon>Legionellales</taxon>
        <taxon>Legionellaceae</taxon>
        <taxon>Legionella</taxon>
    </lineage>
</organism>
<dbReference type="Pfam" id="PF14114">
    <property type="entry name" value="DUF4286"/>
    <property type="match status" value="1"/>
</dbReference>